<dbReference type="Proteomes" id="UP000613580">
    <property type="component" value="Unassembled WGS sequence"/>
</dbReference>
<organism evidence="2 3">
    <name type="scientific">Mycena chlorophos</name>
    <name type="common">Agaric fungus</name>
    <name type="synonym">Agaricus chlorophos</name>
    <dbReference type="NCBI Taxonomy" id="658473"/>
    <lineage>
        <taxon>Eukaryota</taxon>
        <taxon>Fungi</taxon>
        <taxon>Dikarya</taxon>
        <taxon>Basidiomycota</taxon>
        <taxon>Agaricomycotina</taxon>
        <taxon>Agaricomycetes</taxon>
        <taxon>Agaricomycetidae</taxon>
        <taxon>Agaricales</taxon>
        <taxon>Marasmiineae</taxon>
        <taxon>Mycenaceae</taxon>
        <taxon>Mycena</taxon>
    </lineage>
</organism>
<sequence length="238" mass="26336">MQLGLRDRLQRDYPSLFQREDTVDIYIADGWEPLLRRLCAALAAGVTVNPRPELISPGTRTGSASGTSESARKLALLAPLRSAAQTIRARRRLTRTGAQATSSANREDRKQTNVVPQLEPNPNPQAELRPAPPMDIAFSEIKEKFAGLYVYTAGASAASRQILWSILSDVRAESRTICEDCGEENGGRLAMIGGHGRTLCQECLTLKNADREGPPMGRWYRWRAEVFDEDDADIAWPL</sequence>
<feature type="region of interest" description="Disordered" evidence="1">
    <location>
        <begin position="93"/>
        <end position="131"/>
    </location>
</feature>
<evidence type="ECO:0000313" key="3">
    <source>
        <dbReference type="Proteomes" id="UP000613580"/>
    </source>
</evidence>
<name>A0A8H6W1S7_MYCCL</name>
<comment type="caution">
    <text evidence="2">The sequence shown here is derived from an EMBL/GenBank/DDBJ whole genome shotgun (WGS) entry which is preliminary data.</text>
</comment>
<reference evidence="2" key="1">
    <citation type="submission" date="2020-05" db="EMBL/GenBank/DDBJ databases">
        <title>Mycena genomes resolve the evolution of fungal bioluminescence.</title>
        <authorList>
            <person name="Tsai I.J."/>
        </authorList>
    </citation>
    <scope>NUCLEOTIDE SEQUENCE</scope>
    <source>
        <strain evidence="2">110903Hualien_Pintung</strain>
    </source>
</reference>
<protein>
    <submittedName>
        <fullName evidence="2">Uncharacterized protein</fullName>
    </submittedName>
</protein>
<dbReference type="EMBL" id="JACAZE010000014">
    <property type="protein sequence ID" value="KAF7299836.1"/>
    <property type="molecule type" value="Genomic_DNA"/>
</dbReference>
<proteinExistence type="predicted"/>
<evidence type="ECO:0000256" key="1">
    <source>
        <dbReference type="SAM" id="MobiDB-lite"/>
    </source>
</evidence>
<evidence type="ECO:0000313" key="2">
    <source>
        <dbReference type="EMBL" id="KAF7299836.1"/>
    </source>
</evidence>
<dbReference type="AlphaFoldDB" id="A0A8H6W1S7"/>
<keyword evidence="3" id="KW-1185">Reference proteome</keyword>
<gene>
    <name evidence="2" type="ORF">HMN09_00990500</name>
</gene>
<accession>A0A8H6W1S7</accession>